<comment type="caution">
    <text evidence="1">The sequence shown here is derived from an EMBL/GenBank/DDBJ whole genome shotgun (WGS) entry which is preliminary data.</text>
</comment>
<sequence length="570" mass="58862">MDRIAAEHAAAAKAAARQLTLATQADGMSDGSPLLERGETPEIRFAALSDAAALHDALQGKPPLTDVQRTALAQVLADAAAHQNDPGFLHDFFDAAGVDVSTLPTALTGDAKGPDDYTKQIAGKVGGLIAAAAAAGQLSSGAFAQLSSAKDPFSAAMFMKYGPAGKSYGQGQGAAFLAALTQNIEHLVQGDGYHGLTYADFDEVTPILQRCAENGLAARMALGDGSPAAAELARDLLVSESAGGGVDEFGPFDAGASQNQYSPTEGVAEANLLLAAGIPNPADGMSDFHGNDPYGMAAALNVLSAAADMHTYAPGAVLVSPVQNAMSQYMNTYIDDIAKSSQSVGRGLTGYPPGSLSVAAGDVPALLDTVYSDTDQLRVYKTGVGKEMMAALAATGGHTTAPLAHIDSLTSLYGIVNKAETGRITDAAALQDANAADRLMLVNLATGVYGNASFTSVWHNGFQPIAGGLGAVAPQWFDTGHLQAAQAQVHASNIGEQRSVQLMTVQALYNSGTLTDDQKESMSSIVIDGKVTNNVAFNDWYDANEGTMTLGGETLQKLETDMLVRFGWQQ</sequence>
<organism evidence="1 2">
    <name type="scientific">Catenulispora yoronensis</name>
    <dbReference type="NCBI Taxonomy" id="450799"/>
    <lineage>
        <taxon>Bacteria</taxon>
        <taxon>Bacillati</taxon>
        <taxon>Actinomycetota</taxon>
        <taxon>Actinomycetes</taxon>
        <taxon>Catenulisporales</taxon>
        <taxon>Catenulisporaceae</taxon>
        <taxon>Catenulispora</taxon>
    </lineage>
</organism>
<protein>
    <submittedName>
        <fullName evidence="1">Uncharacterized protein</fullName>
    </submittedName>
</protein>
<proteinExistence type="predicted"/>
<evidence type="ECO:0000313" key="2">
    <source>
        <dbReference type="Proteomes" id="UP001500751"/>
    </source>
</evidence>
<dbReference type="EMBL" id="BAAAQN010000047">
    <property type="protein sequence ID" value="GAA2049607.1"/>
    <property type="molecule type" value="Genomic_DNA"/>
</dbReference>
<dbReference type="RefSeq" id="WP_344669466.1">
    <property type="nucleotide sequence ID" value="NZ_BAAAQN010000047.1"/>
</dbReference>
<evidence type="ECO:0000313" key="1">
    <source>
        <dbReference type="EMBL" id="GAA2049607.1"/>
    </source>
</evidence>
<accession>A0ABN2V2G3</accession>
<name>A0ABN2V2G3_9ACTN</name>
<dbReference type="Proteomes" id="UP001500751">
    <property type="component" value="Unassembled WGS sequence"/>
</dbReference>
<reference evidence="1 2" key="1">
    <citation type="journal article" date="2019" name="Int. J. Syst. Evol. Microbiol.">
        <title>The Global Catalogue of Microorganisms (GCM) 10K type strain sequencing project: providing services to taxonomists for standard genome sequencing and annotation.</title>
        <authorList>
            <consortium name="The Broad Institute Genomics Platform"/>
            <consortium name="The Broad Institute Genome Sequencing Center for Infectious Disease"/>
            <person name="Wu L."/>
            <person name="Ma J."/>
        </authorList>
    </citation>
    <scope>NUCLEOTIDE SEQUENCE [LARGE SCALE GENOMIC DNA]</scope>
    <source>
        <strain evidence="1 2">JCM 16014</strain>
    </source>
</reference>
<keyword evidence="2" id="KW-1185">Reference proteome</keyword>
<gene>
    <name evidence="1" type="ORF">GCM10009839_64530</name>
</gene>